<dbReference type="EMBL" id="DAASOD010000120">
    <property type="protein sequence ID" value="HAE6333967.1"/>
    <property type="molecule type" value="Genomic_DNA"/>
</dbReference>
<reference evidence="2" key="1">
    <citation type="journal article" date="2018" name="Genome Biol.">
        <title>SKESA: strategic k-mer extension for scrupulous assemblies.</title>
        <authorList>
            <person name="Souvorov A."/>
            <person name="Agarwala R."/>
            <person name="Lipman D.J."/>
        </authorList>
    </citation>
    <scope>NUCLEOTIDE SEQUENCE</scope>
    <source>
        <strain evidence="2">Salmonella enterica</strain>
    </source>
</reference>
<dbReference type="AlphaFoldDB" id="A0A734J434"/>
<comment type="caution">
    <text evidence="2">The sequence shown here is derived from an EMBL/GenBank/DDBJ whole genome shotgun (WGS) entry which is preliminary data.</text>
</comment>
<feature type="non-terminal residue" evidence="2">
    <location>
        <position position="156"/>
    </location>
</feature>
<evidence type="ECO:0000313" key="2">
    <source>
        <dbReference type="EMBL" id="HAE6333967.1"/>
    </source>
</evidence>
<reference evidence="2" key="2">
    <citation type="submission" date="2018-07" db="EMBL/GenBank/DDBJ databases">
        <authorList>
            <consortium name="NCBI Pathogen Detection Project"/>
        </authorList>
    </citation>
    <scope>NUCLEOTIDE SEQUENCE</scope>
    <source>
        <strain evidence="2">Salmonella enterica</strain>
    </source>
</reference>
<evidence type="ECO:0008006" key="3">
    <source>
        <dbReference type="Google" id="ProtNLM"/>
    </source>
</evidence>
<name>A0A734J434_SALTM</name>
<accession>A0A734J434</accession>
<gene>
    <name evidence="2" type="ORF">G4J45_005183</name>
</gene>
<feature type="chain" id="PRO_5028213996" description="Periplasmic protein" evidence="1">
    <location>
        <begin position="22"/>
        <end position="156"/>
    </location>
</feature>
<sequence>MKIKWKIISISTLLLHLHAAAAPHQEKEQRKDAFSSAAQKSDSLISAKAELINGRWFINGKYRPALKTSMTKTNFLEIMNVSNKESLFMVIPKLEYNIIAKNKILLNEKIALSEGTSGKSIVWVEPKSSITISFINDLANTPLQAIVSITRNNKDV</sequence>
<proteinExistence type="predicted"/>
<evidence type="ECO:0000256" key="1">
    <source>
        <dbReference type="SAM" id="SignalP"/>
    </source>
</evidence>
<keyword evidence="1" id="KW-0732">Signal</keyword>
<feature type="signal peptide" evidence="1">
    <location>
        <begin position="1"/>
        <end position="21"/>
    </location>
</feature>
<protein>
    <recommendedName>
        <fullName evidence="3">Periplasmic protein</fullName>
    </recommendedName>
</protein>
<organism evidence="2">
    <name type="scientific">Salmonella typhimurium</name>
    <dbReference type="NCBI Taxonomy" id="90371"/>
    <lineage>
        <taxon>Bacteria</taxon>
        <taxon>Pseudomonadati</taxon>
        <taxon>Pseudomonadota</taxon>
        <taxon>Gammaproteobacteria</taxon>
        <taxon>Enterobacterales</taxon>
        <taxon>Enterobacteriaceae</taxon>
        <taxon>Salmonella</taxon>
    </lineage>
</organism>